<dbReference type="SUPFAM" id="SSF46626">
    <property type="entry name" value="Cytochrome c"/>
    <property type="match status" value="1"/>
</dbReference>
<evidence type="ECO:0000313" key="16">
    <source>
        <dbReference type="EMBL" id="SEQ81995.1"/>
    </source>
</evidence>
<comment type="cofactor">
    <cofactor evidence="12">
        <name>Ca(2+)</name>
        <dbReference type="ChEBI" id="CHEBI:29108"/>
    </cofactor>
    <text evidence="12">Binds 1 Ca(2+) ion per subunit.</text>
</comment>
<accession>A0A1H9J5U0</accession>
<feature type="signal peptide" evidence="14">
    <location>
        <begin position="1"/>
        <end position="21"/>
    </location>
</feature>
<proteinExistence type="inferred from homology"/>
<evidence type="ECO:0000256" key="12">
    <source>
        <dbReference type="PIRSR" id="PIRSR617512-3"/>
    </source>
</evidence>
<feature type="binding site" evidence="11">
    <location>
        <begin position="209"/>
        <end position="210"/>
    </location>
    <ligand>
        <name>pyrroloquinoline quinone</name>
        <dbReference type="ChEBI" id="CHEBI:58442"/>
    </ligand>
</feature>
<sequence>MPELSKRLLPLCAAALLAACAAEVKPTATAAPAAVPSGPVDAARLIAADREPGSWLSTGRNYSEQRYSPLAAVNKSNVAQLGLAWSYKLDVDRATEATPIVVDGVMLVTSAFSIVTALDPRDGHELWKFDPKVRRDLDRDGCCDAANRGVAVWQNKVYVGAYDGRLIALDLKTGAKLWETDTIVDHKRSYTISGAPRVVKGKVIIGNGGAELGVRGYIGAYDAETGALAWRFYTVPGDPSRPAENAAMEMARKTWFGDQYYKLGGGGTVWDSMAYDPELDLLYIGTGNGSSWNRKVRSEGKGDNLFLSSIVALRPDSGEYVWHYQTTPGETWDFTATQSIILADLKIEGQTRKVLMQAPKNGFFYVVDRVTGKLISAEKFVTVNWASKVDLASGRPVESPDGDWTSQPKLVFPGPLGAHNWQPMSYSPQTGLVYIPAQQAPYLYVPDNAQRYSGRGRWHTGSAPLAVPENNKELQGIAGLYKGQLLAWDPVAQKVAWSQDYAAIWNGGTLATAGNLVFQGTADGRFVAYAADKGDKLWETPANTGVMAGPMSYEIDGVQYVSVAAGWGGALPLAAGALAAPGTRADARILTYKLGGTASLPAPKTAVALPPPPPLTAKPAVVAKGRDLYNEHCGVCHGASAIGGGVLPDLRKLTPEKHQIFAGIVAGAYIDKGMPSLMDVLKPEDVEAIHQYLIARAQDLHREAAAGSP</sequence>
<dbReference type="Pfam" id="PF01011">
    <property type="entry name" value="PQQ"/>
    <property type="match status" value="2"/>
</dbReference>
<dbReference type="AlphaFoldDB" id="A0A1H9J5U0"/>
<dbReference type="FunFam" id="2.140.10.10:FF:000003">
    <property type="entry name" value="Methanol dehydrogenase, large subunit"/>
    <property type="match status" value="1"/>
</dbReference>
<evidence type="ECO:0000256" key="9">
    <source>
        <dbReference type="ARBA" id="ARBA00023157"/>
    </source>
</evidence>
<dbReference type="OrthoDB" id="9794322at2"/>
<feature type="binding site" evidence="11">
    <location>
        <begin position="420"/>
        <end position="421"/>
    </location>
    <ligand>
        <name>pyrroloquinoline quinone</name>
        <dbReference type="ChEBI" id="CHEBI:58442"/>
    </ligand>
</feature>
<evidence type="ECO:0000259" key="15">
    <source>
        <dbReference type="PROSITE" id="PS51007"/>
    </source>
</evidence>
<evidence type="ECO:0000256" key="7">
    <source>
        <dbReference type="ARBA" id="ARBA00023002"/>
    </source>
</evidence>
<comment type="similarity">
    <text evidence="1">Belongs to the bacterial PQQ dehydrogenase family.</text>
</comment>
<dbReference type="GO" id="GO:0020037">
    <property type="term" value="F:heme binding"/>
    <property type="evidence" value="ECO:0007669"/>
    <property type="project" value="InterPro"/>
</dbReference>
<keyword evidence="3 12" id="KW-0479">Metal-binding</keyword>
<keyword evidence="2 11" id="KW-0349">Heme</keyword>
<keyword evidence="17" id="KW-1185">Reference proteome</keyword>
<keyword evidence="7" id="KW-0560">Oxidoreductase</keyword>
<protein>
    <submittedName>
        <fullName evidence="16">Quinohemoprotein ethanol dehydrogenase</fullName>
    </submittedName>
</protein>
<dbReference type="GO" id="GO:0016020">
    <property type="term" value="C:membrane"/>
    <property type="evidence" value="ECO:0007669"/>
    <property type="project" value="InterPro"/>
</dbReference>
<feature type="binding site" evidence="11">
    <location>
        <position position="148"/>
    </location>
    <ligand>
        <name>pyrroloquinoline quinone</name>
        <dbReference type="ChEBI" id="CHEBI:58442"/>
    </ligand>
</feature>
<dbReference type="SMART" id="SM00564">
    <property type="entry name" value="PQQ"/>
    <property type="match status" value="4"/>
</dbReference>
<dbReference type="CDD" id="cd10279">
    <property type="entry name" value="PQQ_ADH_II"/>
    <property type="match status" value="1"/>
</dbReference>
<dbReference type="PROSITE" id="PS51007">
    <property type="entry name" value="CYTC"/>
    <property type="match status" value="1"/>
</dbReference>
<evidence type="ECO:0000313" key="17">
    <source>
        <dbReference type="Proteomes" id="UP000199233"/>
    </source>
</evidence>
<dbReference type="InterPro" id="IPR017512">
    <property type="entry name" value="PQQ_MeOH/EtOH_DH"/>
</dbReference>
<dbReference type="RefSeq" id="WP_093287408.1">
    <property type="nucleotide sequence ID" value="NZ_FOFS01000011.1"/>
</dbReference>
<feature type="chain" id="PRO_5011577115" evidence="14">
    <location>
        <begin position="22"/>
        <end position="709"/>
    </location>
</feature>
<evidence type="ECO:0000256" key="5">
    <source>
        <dbReference type="ARBA" id="ARBA00022837"/>
    </source>
</evidence>
<feature type="binding site" evidence="11">
    <location>
        <position position="96"/>
    </location>
    <ligand>
        <name>pyrroloquinoline quinone</name>
        <dbReference type="ChEBI" id="CHEBI:58442"/>
    </ligand>
</feature>
<comment type="cofactor">
    <cofactor evidence="11">
        <name>pyrroloquinoline quinone</name>
        <dbReference type="ChEBI" id="CHEBI:58442"/>
    </cofactor>
    <text evidence="11">Binds 1 PQQ group per subunit.</text>
</comment>
<evidence type="ECO:0000256" key="3">
    <source>
        <dbReference type="ARBA" id="ARBA00022723"/>
    </source>
</evidence>
<dbReference type="InterPro" id="IPR018391">
    <property type="entry name" value="PQQ_b-propeller_rpt"/>
</dbReference>
<evidence type="ECO:0000256" key="6">
    <source>
        <dbReference type="ARBA" id="ARBA00022891"/>
    </source>
</evidence>
<dbReference type="EMBL" id="FOFS01000011">
    <property type="protein sequence ID" value="SEQ81995.1"/>
    <property type="molecule type" value="Genomic_DNA"/>
</dbReference>
<dbReference type="Gene3D" id="2.140.10.10">
    <property type="entry name" value="Quinoprotein alcohol dehydrogenase-like superfamily"/>
    <property type="match status" value="1"/>
</dbReference>
<dbReference type="NCBIfam" id="TIGR03075">
    <property type="entry name" value="PQQ_enz_alc_DH"/>
    <property type="match status" value="1"/>
</dbReference>
<gene>
    <name evidence="16" type="ORF">SAMN04488038_11123</name>
</gene>
<feature type="binding site" description="covalent" evidence="11">
    <location>
        <position position="636"/>
    </location>
    <ligand>
        <name>heme c</name>
        <dbReference type="ChEBI" id="CHEBI:61717"/>
    </ligand>
</feature>
<feature type="binding site" evidence="11">
    <location>
        <position position="360"/>
    </location>
    <ligand>
        <name>pyrroloquinoline quinone</name>
        <dbReference type="ChEBI" id="CHEBI:58442"/>
    </ligand>
</feature>
<evidence type="ECO:0000256" key="11">
    <source>
        <dbReference type="PIRSR" id="PIRSR617512-2"/>
    </source>
</evidence>
<comment type="cofactor">
    <cofactor evidence="11">
        <name>heme c</name>
        <dbReference type="ChEBI" id="CHEBI:61717"/>
    </cofactor>
    <text evidence="11">Binds 1 heme c group per subunit.</text>
</comment>
<keyword evidence="4 14" id="KW-0732">Signal</keyword>
<feature type="binding site" evidence="11">
    <location>
        <position position="268"/>
    </location>
    <ligand>
        <name>pyrroloquinoline quinone</name>
        <dbReference type="ChEBI" id="CHEBI:58442"/>
    </ligand>
</feature>
<dbReference type="SUPFAM" id="SSF50998">
    <property type="entry name" value="Quinoprotein alcohol dehydrogenase-like"/>
    <property type="match status" value="1"/>
</dbReference>
<evidence type="ECO:0000256" key="1">
    <source>
        <dbReference type="ARBA" id="ARBA00008156"/>
    </source>
</evidence>
<feature type="binding site" evidence="12">
    <location>
        <position position="288"/>
    </location>
    <ligand>
        <name>Ca(2+)</name>
        <dbReference type="ChEBI" id="CHEBI:29108"/>
    </ligand>
</feature>
<dbReference type="Proteomes" id="UP000199233">
    <property type="component" value="Unassembled WGS sequence"/>
</dbReference>
<dbReference type="PROSITE" id="PS51257">
    <property type="entry name" value="PROKAR_LIPOPROTEIN"/>
    <property type="match status" value="1"/>
</dbReference>
<feature type="binding site" evidence="12">
    <location>
        <position position="333"/>
    </location>
    <ligand>
        <name>Ca(2+)</name>
        <dbReference type="ChEBI" id="CHEBI:29108"/>
    </ligand>
</feature>
<keyword evidence="8 12" id="KW-0408">Iron</keyword>
<dbReference type="GO" id="GO:0070968">
    <property type="term" value="F:pyrroloquinoline quinone binding"/>
    <property type="evidence" value="ECO:0007669"/>
    <property type="project" value="UniProtKB-ARBA"/>
</dbReference>
<feature type="binding site" description="covalent" evidence="11">
    <location>
        <position position="633"/>
    </location>
    <ligand>
        <name>heme c</name>
        <dbReference type="ChEBI" id="CHEBI:61717"/>
    </ligand>
</feature>
<feature type="active site" description="Proton acceptor" evidence="10">
    <location>
        <position position="333"/>
    </location>
</feature>
<evidence type="ECO:0000256" key="2">
    <source>
        <dbReference type="ARBA" id="ARBA00022617"/>
    </source>
</evidence>
<evidence type="ECO:0000256" key="10">
    <source>
        <dbReference type="PIRSR" id="PIRSR617512-1"/>
    </source>
</evidence>
<keyword evidence="6 11" id="KW-0634">PQQ</keyword>
<keyword evidence="9 13" id="KW-1015">Disulfide bond</keyword>
<dbReference type="GO" id="GO:0005509">
    <property type="term" value="F:calcium ion binding"/>
    <property type="evidence" value="ECO:0007669"/>
    <property type="project" value="InterPro"/>
</dbReference>
<dbReference type="InterPro" id="IPR036909">
    <property type="entry name" value="Cyt_c-like_dom_sf"/>
</dbReference>
<feature type="binding site" description="axial binding residue" evidence="12">
    <location>
        <position position="674"/>
    </location>
    <ligand>
        <name>heme c</name>
        <dbReference type="ChEBI" id="CHEBI:61717"/>
    </ligand>
    <ligandPart>
        <name>Fe</name>
        <dbReference type="ChEBI" id="CHEBI:18248"/>
    </ligandPart>
</feature>
<evidence type="ECO:0000256" key="8">
    <source>
        <dbReference type="ARBA" id="ARBA00023004"/>
    </source>
</evidence>
<dbReference type="GO" id="GO:0016614">
    <property type="term" value="F:oxidoreductase activity, acting on CH-OH group of donors"/>
    <property type="evidence" value="ECO:0007669"/>
    <property type="project" value="InterPro"/>
</dbReference>
<feature type="domain" description="Cytochrome c" evidence="15">
    <location>
        <begin position="620"/>
        <end position="697"/>
    </location>
</feature>
<feature type="binding site" evidence="12">
    <location>
        <position position="211"/>
    </location>
    <ligand>
        <name>Ca(2+)</name>
        <dbReference type="ChEBI" id="CHEBI:29108"/>
    </ligand>
</feature>
<feature type="binding site" description="axial binding residue" evidence="12">
    <location>
        <position position="637"/>
    </location>
    <ligand>
        <name>heme c</name>
        <dbReference type="ChEBI" id="CHEBI:61717"/>
    </ligand>
    <ligandPart>
        <name>Fe</name>
        <dbReference type="ChEBI" id="CHEBI:18248"/>
    </ligandPart>
</feature>
<dbReference type="STRING" id="489703.SAMN04488038_11123"/>
<evidence type="ECO:0000256" key="14">
    <source>
        <dbReference type="SAM" id="SignalP"/>
    </source>
</evidence>
<dbReference type="Pfam" id="PF13442">
    <property type="entry name" value="Cytochrome_CBB3"/>
    <property type="match status" value="1"/>
</dbReference>
<feature type="disulfide bond" evidence="13">
    <location>
        <begin position="142"/>
        <end position="143"/>
    </location>
</feature>
<dbReference type="InterPro" id="IPR009056">
    <property type="entry name" value="Cyt_c-like_dom"/>
</dbReference>
<dbReference type="GO" id="GO:0009055">
    <property type="term" value="F:electron transfer activity"/>
    <property type="evidence" value="ECO:0007669"/>
    <property type="project" value="InterPro"/>
</dbReference>
<evidence type="ECO:0000256" key="13">
    <source>
        <dbReference type="PIRSR" id="PIRSR617512-4"/>
    </source>
</evidence>
<dbReference type="InterPro" id="IPR002372">
    <property type="entry name" value="PQQ_rpt_dom"/>
</dbReference>
<organism evidence="16 17">
    <name type="scientific">Solimonas aquatica</name>
    <dbReference type="NCBI Taxonomy" id="489703"/>
    <lineage>
        <taxon>Bacteria</taxon>
        <taxon>Pseudomonadati</taxon>
        <taxon>Pseudomonadota</taxon>
        <taxon>Gammaproteobacteria</taxon>
        <taxon>Nevskiales</taxon>
        <taxon>Nevskiaceae</taxon>
        <taxon>Solimonas</taxon>
    </lineage>
</organism>
<dbReference type="InterPro" id="IPR011047">
    <property type="entry name" value="Quinoprotein_ADH-like_sf"/>
</dbReference>
<dbReference type="PANTHER" id="PTHR32303">
    <property type="entry name" value="QUINOPROTEIN ALCOHOL DEHYDROGENASE (CYTOCHROME C)"/>
    <property type="match status" value="1"/>
</dbReference>
<dbReference type="Gene3D" id="1.10.760.10">
    <property type="entry name" value="Cytochrome c-like domain"/>
    <property type="match status" value="1"/>
</dbReference>
<reference evidence="17" key="1">
    <citation type="submission" date="2016-10" db="EMBL/GenBank/DDBJ databases">
        <authorList>
            <person name="Varghese N."/>
            <person name="Submissions S."/>
        </authorList>
    </citation>
    <scope>NUCLEOTIDE SEQUENCE [LARGE SCALE GENOMIC DNA]</scope>
    <source>
        <strain evidence="17">DSM 25927</strain>
    </source>
</reference>
<name>A0A1H9J5U0_9GAMM</name>
<evidence type="ECO:0000256" key="4">
    <source>
        <dbReference type="ARBA" id="ARBA00022729"/>
    </source>
</evidence>
<keyword evidence="5 12" id="KW-0106">Calcium</keyword>